<dbReference type="EC" id="5.6.2.3" evidence="9"/>
<dbReference type="InterPro" id="IPR036185">
    <property type="entry name" value="DNA_heli_DnaB-like_N_sf"/>
</dbReference>
<keyword evidence="8" id="KW-0413">Isomerase</keyword>
<dbReference type="SUPFAM" id="SSF48024">
    <property type="entry name" value="N-terminal domain of DnaB helicase"/>
    <property type="match status" value="1"/>
</dbReference>
<dbReference type="InterPro" id="IPR007694">
    <property type="entry name" value="DNA_helicase_DnaB-like_C"/>
</dbReference>
<evidence type="ECO:0000256" key="7">
    <source>
        <dbReference type="ARBA" id="ARBA00023125"/>
    </source>
</evidence>
<comment type="similarity">
    <text evidence="1">Belongs to the helicase family. DnaB subfamily.</text>
</comment>
<evidence type="ECO:0000256" key="2">
    <source>
        <dbReference type="ARBA" id="ARBA00022705"/>
    </source>
</evidence>
<dbReference type="AlphaFoldDB" id="A0A6H1ZFX2"/>
<evidence type="ECO:0000256" key="10">
    <source>
        <dbReference type="ARBA" id="ARBA00048954"/>
    </source>
</evidence>
<protein>
    <recommendedName>
        <fullName evidence="9">DNA 5'-3' helicase</fullName>
        <ecNumber evidence="9">5.6.2.3</ecNumber>
    </recommendedName>
</protein>
<dbReference type="InterPro" id="IPR027417">
    <property type="entry name" value="P-loop_NTPase"/>
</dbReference>
<keyword evidence="6" id="KW-0067">ATP-binding</keyword>
<comment type="catalytic activity">
    <reaction evidence="10">
        <text>ATP + H2O = ADP + phosphate + H(+)</text>
        <dbReference type="Rhea" id="RHEA:13065"/>
        <dbReference type="ChEBI" id="CHEBI:15377"/>
        <dbReference type="ChEBI" id="CHEBI:15378"/>
        <dbReference type="ChEBI" id="CHEBI:30616"/>
        <dbReference type="ChEBI" id="CHEBI:43474"/>
        <dbReference type="ChEBI" id="CHEBI:456216"/>
        <dbReference type="EC" id="5.6.2.3"/>
    </reaction>
</comment>
<dbReference type="GO" id="GO:0005524">
    <property type="term" value="F:ATP binding"/>
    <property type="evidence" value="ECO:0007669"/>
    <property type="project" value="UniProtKB-KW"/>
</dbReference>
<dbReference type="Gene3D" id="1.10.860.10">
    <property type="entry name" value="DNAb Helicase, Chain A"/>
    <property type="match status" value="1"/>
</dbReference>
<sequence>MTQDPPHSDEAERAILGACLIEPACITRVLDLDAMDFYRHANRDLFAALVDMSRSDTKVDYLTVENYLRDCGKLERVGGIEYICKLADDVPTLSGLQEYARIVSTKARARTLIAGMGEIQRRLYEGDDPDEMAPELAKFISVGTVGRYGEYTIQDALADLESYQSGEAPGLLNVGFDVLERYSPAMGELTVLAARPSVGKTALAVEMSERIARRGDAVLFLSLEMSGQGIAFRRIYYDTGVPSSRLRRAGTMTDVDWSHIGAAMARMRDLPVRLYSGVFRQMDLEAVIRAEKIRSNVRAVFIDHIGKVRLPRREPRVAELGVLTEGLAATAKELRVAVFALCQLNRQSEARDSKRPSLSDLRDSGEIEENADNTWLLYRESKYKEDADDTLEIIIAKARDGSTGIARARLDPKTGRISDGEV</sequence>
<evidence type="ECO:0000256" key="6">
    <source>
        <dbReference type="ARBA" id="ARBA00022840"/>
    </source>
</evidence>
<evidence type="ECO:0000313" key="12">
    <source>
        <dbReference type="EMBL" id="QJA46165.1"/>
    </source>
</evidence>
<dbReference type="Gene3D" id="3.40.50.300">
    <property type="entry name" value="P-loop containing nucleotide triphosphate hydrolases"/>
    <property type="match status" value="1"/>
</dbReference>
<reference evidence="12" key="1">
    <citation type="submission" date="2020-03" db="EMBL/GenBank/DDBJ databases">
        <title>The deep terrestrial virosphere.</title>
        <authorList>
            <person name="Holmfeldt K."/>
            <person name="Nilsson E."/>
            <person name="Simone D."/>
            <person name="Lopez-Fernandez M."/>
            <person name="Wu X."/>
            <person name="de Brujin I."/>
            <person name="Lundin D."/>
            <person name="Andersson A."/>
            <person name="Bertilsson S."/>
            <person name="Dopson M."/>
        </authorList>
    </citation>
    <scope>NUCLEOTIDE SEQUENCE</scope>
    <source>
        <strain evidence="12">TM448A00336</strain>
    </source>
</reference>
<dbReference type="GO" id="GO:0003677">
    <property type="term" value="F:DNA binding"/>
    <property type="evidence" value="ECO:0007669"/>
    <property type="project" value="UniProtKB-KW"/>
</dbReference>
<name>A0A6H1ZFX2_9ZZZZ</name>
<dbReference type="SUPFAM" id="SSF52540">
    <property type="entry name" value="P-loop containing nucleoside triphosphate hydrolases"/>
    <property type="match status" value="1"/>
</dbReference>
<dbReference type="Pfam" id="PF00772">
    <property type="entry name" value="DnaB"/>
    <property type="match status" value="1"/>
</dbReference>
<dbReference type="GO" id="GO:0043139">
    <property type="term" value="F:5'-3' DNA helicase activity"/>
    <property type="evidence" value="ECO:0007669"/>
    <property type="project" value="UniProtKB-EC"/>
</dbReference>
<dbReference type="EMBL" id="MT144004">
    <property type="protein sequence ID" value="QJA46165.1"/>
    <property type="molecule type" value="Genomic_DNA"/>
</dbReference>
<accession>A0A6H1ZFX2</accession>
<keyword evidence="4" id="KW-0378">Hydrolase</keyword>
<evidence type="ECO:0000256" key="4">
    <source>
        <dbReference type="ARBA" id="ARBA00022801"/>
    </source>
</evidence>
<evidence type="ECO:0000259" key="11">
    <source>
        <dbReference type="PROSITE" id="PS51199"/>
    </source>
</evidence>
<proteinExistence type="inferred from homology"/>
<gene>
    <name evidence="12" type="ORF">TM448A00336_0014</name>
</gene>
<dbReference type="Pfam" id="PF03796">
    <property type="entry name" value="DnaB_C"/>
    <property type="match status" value="1"/>
</dbReference>
<evidence type="ECO:0000256" key="3">
    <source>
        <dbReference type="ARBA" id="ARBA00022741"/>
    </source>
</evidence>
<dbReference type="PANTHER" id="PTHR30153:SF2">
    <property type="entry name" value="REPLICATIVE DNA HELICASE"/>
    <property type="match status" value="1"/>
</dbReference>
<feature type="domain" description="SF4 helicase" evidence="11">
    <location>
        <begin position="165"/>
        <end position="422"/>
    </location>
</feature>
<dbReference type="GO" id="GO:0016787">
    <property type="term" value="F:hydrolase activity"/>
    <property type="evidence" value="ECO:0007669"/>
    <property type="project" value="UniProtKB-KW"/>
</dbReference>
<dbReference type="InterPro" id="IPR007693">
    <property type="entry name" value="DNA_helicase_DnaB-like_N"/>
</dbReference>
<keyword evidence="2" id="KW-0235">DNA replication</keyword>
<keyword evidence="5 12" id="KW-0347">Helicase</keyword>
<organism evidence="12">
    <name type="scientific">viral metagenome</name>
    <dbReference type="NCBI Taxonomy" id="1070528"/>
    <lineage>
        <taxon>unclassified sequences</taxon>
        <taxon>metagenomes</taxon>
        <taxon>organismal metagenomes</taxon>
    </lineage>
</organism>
<evidence type="ECO:0000256" key="1">
    <source>
        <dbReference type="ARBA" id="ARBA00008428"/>
    </source>
</evidence>
<keyword evidence="7" id="KW-0238">DNA-binding</keyword>
<dbReference type="PANTHER" id="PTHR30153">
    <property type="entry name" value="REPLICATIVE DNA HELICASE DNAB"/>
    <property type="match status" value="1"/>
</dbReference>
<evidence type="ECO:0000256" key="8">
    <source>
        <dbReference type="ARBA" id="ARBA00023235"/>
    </source>
</evidence>
<dbReference type="PROSITE" id="PS51199">
    <property type="entry name" value="SF4_HELICASE"/>
    <property type="match status" value="1"/>
</dbReference>
<dbReference type="InterPro" id="IPR016136">
    <property type="entry name" value="DNA_helicase_N/primase_C"/>
</dbReference>
<evidence type="ECO:0000256" key="9">
    <source>
        <dbReference type="ARBA" id="ARBA00044969"/>
    </source>
</evidence>
<evidence type="ECO:0000256" key="5">
    <source>
        <dbReference type="ARBA" id="ARBA00022806"/>
    </source>
</evidence>
<keyword evidence="3" id="KW-0547">Nucleotide-binding</keyword>
<dbReference type="GO" id="GO:0006260">
    <property type="term" value="P:DNA replication"/>
    <property type="evidence" value="ECO:0007669"/>
    <property type="project" value="UniProtKB-KW"/>
</dbReference>
<dbReference type="GO" id="GO:0005829">
    <property type="term" value="C:cytosol"/>
    <property type="evidence" value="ECO:0007669"/>
    <property type="project" value="TreeGrafter"/>
</dbReference>